<evidence type="ECO:0000313" key="3">
    <source>
        <dbReference type="EMBL" id="GFH62557.1"/>
    </source>
</evidence>
<dbReference type="SUPFAM" id="SSF159594">
    <property type="entry name" value="XCC0632-like"/>
    <property type="match status" value="1"/>
</dbReference>
<organism evidence="3 4">
    <name type="scientific">Candidatus Desulfovibrio kirbyi</name>
    <dbReference type="NCBI Taxonomy" id="2696086"/>
    <lineage>
        <taxon>Bacteria</taxon>
        <taxon>Pseudomonadati</taxon>
        <taxon>Thermodesulfobacteriota</taxon>
        <taxon>Desulfovibrionia</taxon>
        <taxon>Desulfovibrionales</taxon>
        <taxon>Desulfovibrionaceae</taxon>
        <taxon>Desulfovibrio</taxon>
    </lineage>
</organism>
<gene>
    <name evidence="3" type="ORF">ZNDK_0328</name>
</gene>
<reference evidence="3 4" key="1">
    <citation type="journal article" date="2020" name="ISME J.">
        <title>Parallel Reductive Genome Evolution in Desulfovibrio Ectosymbionts Independently Acquired by Trichonympha Protists in the Termite Gut.</title>
        <authorList>
            <person name="Takeuchi M."/>
            <person name="Kuwahara H."/>
            <person name="Murakami T."/>
            <person name="Takahashi K."/>
            <person name="Kajitani R."/>
            <person name="Toyoda A."/>
            <person name="Itoh T."/>
            <person name="Ohkuma M."/>
            <person name="Hongoh Y."/>
        </authorList>
    </citation>
    <scope>NUCLEOTIDE SEQUENCE [LARGE SCALE GENOMIC DNA]</scope>
    <source>
        <strain evidence="3">ZnDsv-02</strain>
    </source>
</reference>
<dbReference type="Gene3D" id="3.40.50.10610">
    <property type="entry name" value="ABC-type transport auxiliary lipoprotein component"/>
    <property type="match status" value="1"/>
</dbReference>
<evidence type="ECO:0000259" key="2">
    <source>
        <dbReference type="Pfam" id="PF03886"/>
    </source>
</evidence>
<feature type="signal peptide" evidence="1">
    <location>
        <begin position="1"/>
        <end position="18"/>
    </location>
</feature>
<feature type="domain" description="ABC-type transport auxiliary lipoprotein component" evidence="2">
    <location>
        <begin position="26"/>
        <end position="185"/>
    </location>
</feature>
<accession>A0A6L2R4V2</accession>
<sequence length="197" mass="21838">MLKSVCPFLLLLSLAACGRSVPDTCYLLESAVPPLVVDQLPACSLRIARVSLPEYLDRRGIVSRSDSQGRLEIAQFHVWAEPLDQNVRRVVQEGLMHLLLSKGITVQSTGDETVGDFTLLLDVRRLDGAVGGMAVLQMQWTFKNKRDDILGRGMYADEEPVSGNDHGALVLAQSRLVRHMTEHLAKVLVPLLEKERV</sequence>
<dbReference type="Pfam" id="PF03886">
    <property type="entry name" value="ABC_trans_aux"/>
    <property type="match status" value="1"/>
</dbReference>
<dbReference type="PROSITE" id="PS51257">
    <property type="entry name" value="PROKAR_LIPOPROTEIN"/>
    <property type="match status" value="1"/>
</dbReference>
<dbReference type="EMBL" id="BLLL01000003">
    <property type="protein sequence ID" value="GFH62557.1"/>
    <property type="molecule type" value="Genomic_DNA"/>
</dbReference>
<comment type="caution">
    <text evidence="3">The sequence shown here is derived from an EMBL/GenBank/DDBJ whole genome shotgun (WGS) entry which is preliminary data.</text>
</comment>
<dbReference type="Proteomes" id="UP000505077">
    <property type="component" value="Unassembled WGS sequence"/>
</dbReference>
<feature type="chain" id="PRO_5026688318" evidence="1">
    <location>
        <begin position="19"/>
        <end position="197"/>
    </location>
</feature>
<keyword evidence="1" id="KW-0732">Signal</keyword>
<proteinExistence type="predicted"/>
<evidence type="ECO:0000256" key="1">
    <source>
        <dbReference type="SAM" id="SignalP"/>
    </source>
</evidence>
<name>A0A6L2R4V2_9BACT</name>
<protein>
    <submittedName>
        <fullName evidence="3">Conserved membrane protein</fullName>
    </submittedName>
</protein>
<dbReference type="InterPro" id="IPR005586">
    <property type="entry name" value="ABC_trans_aux"/>
</dbReference>
<evidence type="ECO:0000313" key="4">
    <source>
        <dbReference type="Proteomes" id="UP000505077"/>
    </source>
</evidence>
<dbReference type="AlphaFoldDB" id="A0A6L2R4V2"/>